<proteinExistence type="predicted"/>
<gene>
    <name evidence="1" type="ORF">SCALOS_LOCUS4746</name>
</gene>
<sequence length="61" mass="7251">HENIKEFLIYFEAYAASKDWNNSKKSLVIVLHITDRLKPSMMQLMKIHSKWEDLKAAMTKK</sequence>
<dbReference type="EMBL" id="CAJVPM010006756">
    <property type="protein sequence ID" value="CAG8538533.1"/>
    <property type="molecule type" value="Genomic_DNA"/>
</dbReference>
<protein>
    <submittedName>
        <fullName evidence="1">1966_t:CDS:1</fullName>
    </submittedName>
</protein>
<evidence type="ECO:0000313" key="1">
    <source>
        <dbReference type="EMBL" id="CAG8538533.1"/>
    </source>
</evidence>
<keyword evidence="2" id="KW-1185">Reference proteome</keyword>
<name>A0ACA9LMS6_9GLOM</name>
<dbReference type="Proteomes" id="UP000789860">
    <property type="component" value="Unassembled WGS sequence"/>
</dbReference>
<comment type="caution">
    <text evidence="1">The sequence shown here is derived from an EMBL/GenBank/DDBJ whole genome shotgun (WGS) entry which is preliminary data.</text>
</comment>
<feature type="non-terminal residue" evidence="1">
    <location>
        <position position="1"/>
    </location>
</feature>
<accession>A0ACA9LMS6</accession>
<reference evidence="1" key="1">
    <citation type="submission" date="2021-06" db="EMBL/GenBank/DDBJ databases">
        <authorList>
            <person name="Kallberg Y."/>
            <person name="Tangrot J."/>
            <person name="Rosling A."/>
        </authorList>
    </citation>
    <scope>NUCLEOTIDE SEQUENCE</scope>
    <source>
        <strain evidence="1">AU212A</strain>
    </source>
</reference>
<evidence type="ECO:0000313" key="2">
    <source>
        <dbReference type="Proteomes" id="UP000789860"/>
    </source>
</evidence>
<organism evidence="1 2">
    <name type="scientific">Scutellospora calospora</name>
    <dbReference type="NCBI Taxonomy" id="85575"/>
    <lineage>
        <taxon>Eukaryota</taxon>
        <taxon>Fungi</taxon>
        <taxon>Fungi incertae sedis</taxon>
        <taxon>Mucoromycota</taxon>
        <taxon>Glomeromycotina</taxon>
        <taxon>Glomeromycetes</taxon>
        <taxon>Diversisporales</taxon>
        <taxon>Gigasporaceae</taxon>
        <taxon>Scutellospora</taxon>
    </lineage>
</organism>